<dbReference type="EMBL" id="VDFQ02000006">
    <property type="protein sequence ID" value="KAA1419971.1"/>
    <property type="molecule type" value="Genomic_DNA"/>
</dbReference>
<comment type="similarity">
    <text evidence="2">Belongs to the EccD/Snm4 family.</text>
</comment>
<feature type="transmembrane region" description="Helical" evidence="7">
    <location>
        <begin position="234"/>
        <end position="253"/>
    </location>
</feature>
<dbReference type="Pfam" id="PF19053">
    <property type="entry name" value="EccD"/>
    <property type="match status" value="1"/>
</dbReference>
<feature type="transmembrane region" description="Helical" evidence="7">
    <location>
        <begin position="260"/>
        <end position="280"/>
    </location>
</feature>
<evidence type="ECO:0000256" key="6">
    <source>
        <dbReference type="ARBA" id="ARBA00023136"/>
    </source>
</evidence>
<feature type="transmembrane region" description="Helical" evidence="7">
    <location>
        <begin position="450"/>
        <end position="472"/>
    </location>
</feature>
<organism evidence="9 10">
    <name type="scientific">Mumia zhuanghuii</name>
    <dbReference type="NCBI Taxonomy" id="2585211"/>
    <lineage>
        <taxon>Bacteria</taxon>
        <taxon>Bacillati</taxon>
        <taxon>Actinomycetota</taxon>
        <taxon>Actinomycetes</taxon>
        <taxon>Propionibacteriales</taxon>
        <taxon>Nocardioidaceae</taxon>
        <taxon>Mumia</taxon>
    </lineage>
</organism>
<feature type="transmembrane region" description="Helical" evidence="7">
    <location>
        <begin position="142"/>
        <end position="164"/>
    </location>
</feature>
<dbReference type="InterPro" id="IPR044049">
    <property type="entry name" value="EccD_transm"/>
</dbReference>
<feature type="transmembrane region" description="Helical" evidence="7">
    <location>
        <begin position="176"/>
        <end position="197"/>
    </location>
</feature>
<dbReference type="NCBIfam" id="TIGR03920">
    <property type="entry name" value="T7SS_EccD"/>
    <property type="match status" value="1"/>
</dbReference>
<feature type="transmembrane region" description="Helical" evidence="7">
    <location>
        <begin position="340"/>
        <end position="362"/>
    </location>
</feature>
<accession>A0A5Q6RPL9</accession>
<name>A0A5Q6RPL9_9ACTN</name>
<dbReference type="Proteomes" id="UP000307768">
    <property type="component" value="Unassembled WGS sequence"/>
</dbReference>
<dbReference type="InterPro" id="IPR006707">
    <property type="entry name" value="T7SS_EccD"/>
</dbReference>
<comment type="caution">
    <text evidence="9">The sequence shown here is derived from an EMBL/GenBank/DDBJ whole genome shotgun (WGS) entry which is preliminary data.</text>
</comment>
<evidence type="ECO:0000256" key="1">
    <source>
        <dbReference type="ARBA" id="ARBA00004651"/>
    </source>
</evidence>
<sequence length="479" mass="49310">MCSTASVLCGGRPPSSAQRALVRTERGAQVLTAYSRVTVVTDERRVDLALPSALPLADVVAQVVRYCGPGEGSQAGVQLARVGGAPLGLGQTLEEAGVLDGDVLELRPRSSSVEPATVEDVRDAVEDATESAGAAWSPETTLTFWIVSTAVALGVLAVWCAGLLEPYAPGWEIPPTGTRAGAGIATATALACLAGWAARAAAPWSVRPVLVVALAWAWIGGSALGAWSDWSAEVTSVVAFGLVAAAAVGARAMTPRATPYAAFGVVLLVVAAAFAITAAFDIDALQTLRVVIVLVLLAVGVAPRVSLSVGGLAGADYRVRHVGTMSREAIAARYRESNGLLVGSLSAIALIVGVGGIVLTFTDNRWDRWLALVAGLLALSRSRVFSRVAHMIGLRVAGVVVVAAQLVREVAELDATAWLIVVVLGVGALAVALASMPVSSITRARNKRLLNLAELILVIQAIVLACGAIGLFDRLSDMV</sequence>
<keyword evidence="5 7" id="KW-1133">Transmembrane helix</keyword>
<feature type="transmembrane region" description="Helical" evidence="7">
    <location>
        <begin position="417"/>
        <end position="438"/>
    </location>
</feature>
<evidence type="ECO:0000313" key="9">
    <source>
        <dbReference type="EMBL" id="KAA1419971.1"/>
    </source>
</evidence>
<dbReference type="OrthoDB" id="4775372at2"/>
<gene>
    <name evidence="9" type="primary">eccD</name>
    <name evidence="9" type="ORF">FE697_018950</name>
</gene>
<evidence type="ECO:0000256" key="3">
    <source>
        <dbReference type="ARBA" id="ARBA00022475"/>
    </source>
</evidence>
<dbReference type="Gene3D" id="3.10.20.90">
    <property type="entry name" value="Phosphatidylinositol 3-kinase Catalytic Subunit, Chain A, domain 1"/>
    <property type="match status" value="1"/>
</dbReference>
<keyword evidence="6 7" id="KW-0472">Membrane</keyword>
<keyword evidence="4 7" id="KW-0812">Transmembrane</keyword>
<evidence type="ECO:0000259" key="8">
    <source>
        <dbReference type="Pfam" id="PF19053"/>
    </source>
</evidence>
<feature type="transmembrane region" description="Helical" evidence="7">
    <location>
        <begin position="292"/>
        <end position="319"/>
    </location>
</feature>
<evidence type="ECO:0000256" key="2">
    <source>
        <dbReference type="ARBA" id="ARBA00006162"/>
    </source>
</evidence>
<keyword evidence="3" id="KW-1003">Cell membrane</keyword>
<evidence type="ECO:0000256" key="5">
    <source>
        <dbReference type="ARBA" id="ARBA00022989"/>
    </source>
</evidence>
<protein>
    <submittedName>
        <fullName evidence="9">Type VII secretion integral membrane protein EccD</fullName>
    </submittedName>
</protein>
<evidence type="ECO:0000256" key="7">
    <source>
        <dbReference type="SAM" id="Phobius"/>
    </source>
</evidence>
<comment type="subcellular location">
    <subcellularLocation>
        <location evidence="1">Cell membrane</location>
        <topology evidence="1">Multi-pass membrane protein</topology>
    </subcellularLocation>
</comment>
<feature type="domain" description="EccD-like transmembrane" evidence="8">
    <location>
        <begin position="146"/>
        <end position="475"/>
    </location>
</feature>
<dbReference type="InterPro" id="IPR024962">
    <property type="entry name" value="YukD-like"/>
</dbReference>
<dbReference type="AlphaFoldDB" id="A0A5Q6RPL9"/>
<evidence type="ECO:0000313" key="10">
    <source>
        <dbReference type="Proteomes" id="UP000307768"/>
    </source>
</evidence>
<feature type="transmembrane region" description="Helical" evidence="7">
    <location>
        <begin position="209"/>
        <end position="228"/>
    </location>
</feature>
<proteinExistence type="inferred from homology"/>
<dbReference type="GO" id="GO:0005886">
    <property type="term" value="C:plasma membrane"/>
    <property type="evidence" value="ECO:0007669"/>
    <property type="project" value="UniProtKB-SubCell"/>
</dbReference>
<evidence type="ECO:0000256" key="4">
    <source>
        <dbReference type="ARBA" id="ARBA00022692"/>
    </source>
</evidence>
<reference evidence="9 10" key="1">
    <citation type="submission" date="2019-09" db="EMBL/GenBank/DDBJ databases">
        <title>Mumia zhuanghuii sp. nov. isolated from the intestinal contents of plateau pika (Ochotona curzoniae) in the Qinghai-Tibet plateau of China.</title>
        <authorList>
            <person name="Tian Z."/>
        </authorList>
    </citation>
    <scope>NUCLEOTIDE SEQUENCE [LARGE SCALE GENOMIC DNA]</scope>
    <source>
        <strain evidence="10">350</strain>
    </source>
</reference>
<dbReference type="Pfam" id="PF08817">
    <property type="entry name" value="YukD"/>
    <property type="match status" value="1"/>
</dbReference>